<keyword evidence="2" id="KW-1185">Reference proteome</keyword>
<organism evidence="1 2">
    <name type="scientific">Ilumatobacter fluminis</name>
    <dbReference type="NCBI Taxonomy" id="467091"/>
    <lineage>
        <taxon>Bacteria</taxon>
        <taxon>Bacillati</taxon>
        <taxon>Actinomycetota</taxon>
        <taxon>Acidimicrobiia</taxon>
        <taxon>Acidimicrobiales</taxon>
        <taxon>Ilumatobacteraceae</taxon>
        <taxon>Ilumatobacter</taxon>
    </lineage>
</organism>
<dbReference type="GO" id="GO:0047661">
    <property type="term" value="F:amino-acid racemase activity"/>
    <property type="evidence" value="ECO:0007669"/>
    <property type="project" value="InterPro"/>
</dbReference>
<reference evidence="1 2" key="1">
    <citation type="submission" date="2019-03" db="EMBL/GenBank/DDBJ databases">
        <title>Sequencing the genomes of 1000 actinobacteria strains.</title>
        <authorList>
            <person name="Klenk H.-P."/>
        </authorList>
    </citation>
    <scope>NUCLEOTIDE SEQUENCE [LARGE SCALE GENOMIC DNA]</scope>
    <source>
        <strain evidence="1 2">DSM 18936</strain>
    </source>
</reference>
<dbReference type="AlphaFoldDB" id="A0A4R7HV39"/>
<name>A0A4R7HV39_9ACTN</name>
<sequence length="211" mass="21528">MPTVGLLHTAPFHVATFDELVGELAPGWTAEHLVDESLLERARLDGLATVSDAVGRALLDLAARNVELIVCTCSTIGGLAEASAGTVDVRVVRVDRPMAELAVATGGRVAIVAALESTIGPTTELVSGISAGRGVHIEIATHVVAEAWERFEAGDLDGYARVIAAALPSLAASADVVVLAQASMAGAVGIAGEVGIPVLASPRTAIEQLLR</sequence>
<evidence type="ECO:0000313" key="1">
    <source>
        <dbReference type="EMBL" id="TDT14802.1"/>
    </source>
</evidence>
<evidence type="ECO:0008006" key="3">
    <source>
        <dbReference type="Google" id="ProtNLM"/>
    </source>
</evidence>
<dbReference type="Proteomes" id="UP000294558">
    <property type="component" value="Unassembled WGS sequence"/>
</dbReference>
<protein>
    <recommendedName>
        <fullName evidence="3">Arylsulfatase</fullName>
    </recommendedName>
</protein>
<accession>A0A4R7HV39</accession>
<comment type="caution">
    <text evidence="1">The sequence shown here is derived from an EMBL/GenBank/DDBJ whole genome shotgun (WGS) entry which is preliminary data.</text>
</comment>
<evidence type="ECO:0000313" key="2">
    <source>
        <dbReference type="Proteomes" id="UP000294558"/>
    </source>
</evidence>
<dbReference type="RefSeq" id="WP_133867317.1">
    <property type="nucleotide sequence ID" value="NZ_SOAU01000001.1"/>
</dbReference>
<dbReference type="InterPro" id="IPR015942">
    <property type="entry name" value="Asp/Glu/hydantoin_racemase"/>
</dbReference>
<gene>
    <name evidence="1" type="ORF">BDK89_0359</name>
</gene>
<proteinExistence type="predicted"/>
<dbReference type="EMBL" id="SOAU01000001">
    <property type="protein sequence ID" value="TDT14802.1"/>
    <property type="molecule type" value="Genomic_DNA"/>
</dbReference>
<dbReference type="Pfam" id="PF01177">
    <property type="entry name" value="Asp_Glu_race"/>
    <property type="match status" value="1"/>
</dbReference>
<dbReference type="OrthoDB" id="978447at2"/>